<evidence type="ECO:0000259" key="3">
    <source>
        <dbReference type="Pfam" id="PF16861"/>
    </source>
</evidence>
<reference evidence="5" key="1">
    <citation type="submission" date="2017-09" db="EMBL/GenBank/DDBJ databases">
        <title>The Reconstruction of 2,631 Draft Metagenome-Assembled Genomes from the Global Oceans.</title>
        <authorList>
            <person name="Tully B.J."/>
            <person name="Graham E.D."/>
            <person name="Heidelberg J.F."/>
        </authorList>
    </citation>
    <scope>NUCLEOTIDE SEQUENCE [LARGE SCALE GENOMIC DNA]</scope>
</reference>
<dbReference type="InterPro" id="IPR003696">
    <property type="entry name" value="Carbtransf_dom"/>
</dbReference>
<dbReference type="InterPro" id="IPR031730">
    <property type="entry name" value="Carbam_trans_C"/>
</dbReference>
<accession>A0A2D6M1Q2</accession>
<sequence length="568" mass="64795">MREDKYVLGIGVGHNPSACLIKNGVVVSAIEQERLNRNKRSVFFNKEAIDFCLKRENISMNEVKAVAFNYEFNEKILSYLDLLKNYETKKYDLLPQFHLDLLKIRKVLNKNSSKIIGVNHHESHAFQSFCLSGFDEAAALVIDGRGEMESSSGWHFKGKESKRLWFDSSPNSLGYLYLLITSFLGFTYGDEYKVMGLSAYGKSIYKEKFDKLMFIEGNEIKINEKVYSDPLLNQLLFRAFWVKKKIPKKYSGSIIFDTFGEPRNSNEKITNYHKDLAASLQAKFEELAFFLLKKLFESTKCKNLCISGGAALNCVMAGKITENTSFENVFIPPAPNDSGTSMGAAMKIYAEKFNDLPSHDFSVYLGPKFSGNEIACELEEQGMSYEEIDSPERTAAELTAEGNIIGWFQGEMEFGPRALGNRSILADPQREKMKDVINEKIKFRESFRPFAPTVLEEKVADYFEQDMLSPYMSFAVRVKEEKKDKIPAVVHINNLARIHTINKKQNRKYYELISEFEKITGVPLVLNTSLNVKGEPIVCTPKDAINCFRKTEIDYLIMKNFMVSRGSL</sequence>
<evidence type="ECO:0000259" key="2">
    <source>
        <dbReference type="Pfam" id="PF02543"/>
    </source>
</evidence>
<dbReference type="PANTHER" id="PTHR34847:SF1">
    <property type="entry name" value="NODULATION PROTEIN U"/>
    <property type="match status" value="1"/>
</dbReference>
<dbReference type="Gene3D" id="3.30.420.40">
    <property type="match status" value="2"/>
</dbReference>
<dbReference type="GO" id="GO:0016740">
    <property type="term" value="F:transferase activity"/>
    <property type="evidence" value="ECO:0007669"/>
    <property type="project" value="UniProtKB-KW"/>
</dbReference>
<dbReference type="Gene3D" id="3.90.870.20">
    <property type="entry name" value="Carbamoyltransferase, C-terminal domain"/>
    <property type="match status" value="1"/>
</dbReference>
<evidence type="ECO:0000313" key="5">
    <source>
        <dbReference type="Proteomes" id="UP000226592"/>
    </source>
</evidence>
<dbReference type="SUPFAM" id="SSF53067">
    <property type="entry name" value="Actin-like ATPase domain"/>
    <property type="match status" value="1"/>
</dbReference>
<proteinExistence type="inferred from homology"/>
<comment type="caution">
    <text evidence="4">The sequence shown here is derived from an EMBL/GenBank/DDBJ whole genome shotgun (WGS) entry which is preliminary data.</text>
</comment>
<organism evidence="4 5">
    <name type="scientific">Candidatus Iainarchaeum sp</name>
    <dbReference type="NCBI Taxonomy" id="3101447"/>
    <lineage>
        <taxon>Archaea</taxon>
        <taxon>Candidatus Iainarchaeota</taxon>
        <taxon>Candidatus Iainarchaeia</taxon>
        <taxon>Candidatus Iainarchaeales</taxon>
        <taxon>Candidatus Iainarchaeaceae</taxon>
        <taxon>Candidatus Iainarchaeum</taxon>
    </lineage>
</organism>
<dbReference type="PANTHER" id="PTHR34847">
    <property type="entry name" value="NODULATION PROTEIN U"/>
    <property type="match status" value="1"/>
</dbReference>
<dbReference type="CDD" id="cd24098">
    <property type="entry name" value="ASKHA_NBD_TobZ_N"/>
    <property type="match status" value="1"/>
</dbReference>
<keyword evidence="4" id="KW-0808">Transferase</keyword>
<name>A0A2D6M1Q2_9ARCH</name>
<evidence type="ECO:0000313" key="4">
    <source>
        <dbReference type="EMBL" id="MAG22319.1"/>
    </source>
</evidence>
<dbReference type="Pfam" id="PF16861">
    <property type="entry name" value="Carbam_trans_C"/>
    <property type="match status" value="1"/>
</dbReference>
<gene>
    <name evidence="4" type="ORF">CL943_03380</name>
</gene>
<dbReference type="InterPro" id="IPR051338">
    <property type="entry name" value="NodU/CmcH_Carbamoyltrnsfr"/>
</dbReference>
<dbReference type="Pfam" id="PF02543">
    <property type="entry name" value="Carbam_trans_N"/>
    <property type="match status" value="1"/>
</dbReference>
<dbReference type="EMBL" id="NZBU01000010">
    <property type="protein sequence ID" value="MAG22319.1"/>
    <property type="molecule type" value="Genomic_DNA"/>
</dbReference>
<protein>
    <submittedName>
        <fullName evidence="4">Carbamoyltransferase</fullName>
    </submittedName>
</protein>
<comment type="similarity">
    <text evidence="1">Belongs to the NodU/CmcH family.</text>
</comment>
<dbReference type="InterPro" id="IPR043129">
    <property type="entry name" value="ATPase_NBD"/>
</dbReference>
<evidence type="ECO:0000256" key="1">
    <source>
        <dbReference type="ARBA" id="ARBA00006129"/>
    </source>
</evidence>
<feature type="domain" description="Carbamoyltransferase" evidence="2">
    <location>
        <begin position="8"/>
        <end position="346"/>
    </location>
</feature>
<dbReference type="InterPro" id="IPR038152">
    <property type="entry name" value="Carbam_trans_C_sf"/>
</dbReference>
<dbReference type="Proteomes" id="UP000226592">
    <property type="component" value="Unassembled WGS sequence"/>
</dbReference>
<dbReference type="AlphaFoldDB" id="A0A2D6M1Q2"/>
<feature type="domain" description="Carbamoyltransferase C-terminal" evidence="3">
    <location>
        <begin position="396"/>
        <end position="565"/>
    </location>
</feature>